<evidence type="ECO:0000313" key="1">
    <source>
        <dbReference type="EMBL" id="MXP78422.1"/>
    </source>
</evidence>
<dbReference type="EMBL" id="WUQX01000001">
    <property type="protein sequence ID" value="MXP78422.1"/>
    <property type="molecule type" value="Genomic_DNA"/>
</dbReference>
<organism evidence="1 2">
    <name type="scientific">Sporofaciens musculi</name>
    <dbReference type="NCBI Taxonomy" id="2681861"/>
    <lineage>
        <taxon>Bacteria</taxon>
        <taxon>Bacillati</taxon>
        <taxon>Bacillota</taxon>
        <taxon>Clostridia</taxon>
        <taxon>Lachnospirales</taxon>
        <taxon>Lachnospiraceae</taxon>
        <taxon>Sporofaciens</taxon>
    </lineage>
</organism>
<dbReference type="Proteomes" id="UP000460412">
    <property type="component" value="Unassembled WGS sequence"/>
</dbReference>
<evidence type="ECO:0000313" key="2">
    <source>
        <dbReference type="Proteomes" id="UP000460412"/>
    </source>
</evidence>
<proteinExistence type="predicted"/>
<gene>
    <name evidence="1" type="ORF">GN277_24665</name>
</gene>
<sequence length="132" mass="15476">MELYSLQELLKQYLDWGFDFASISIATQIPEEELRQLYSNENYRLRDKDKEKYLMVFLLQICCEKPDNDEYYKALLESLTQCFKIPLEAIANYIGVDVDGLSGFESSSDKDRIEKCIAHLFTTFIRNPSYSV</sequence>
<dbReference type="InterPro" id="IPR046930">
    <property type="entry name" value="HTH_60"/>
</dbReference>
<reference evidence="1 2" key="1">
    <citation type="submission" date="2019-12" db="EMBL/GenBank/DDBJ databases">
        <title>Sporaefaciens musculi gen. nov., sp. nov., a novel bacterium isolated from the caecum of an obese mouse.</title>
        <authorList>
            <person name="Rasmussen T.S."/>
            <person name="Streidl T."/>
            <person name="Hitch T.C.A."/>
            <person name="Wortmann E."/>
            <person name="Deptula P."/>
            <person name="Hansen M."/>
            <person name="Nielsen D.S."/>
            <person name="Clavel T."/>
            <person name="Vogensen F.K."/>
        </authorList>
    </citation>
    <scope>NUCLEOTIDE SEQUENCE [LARGE SCALE GENOMIC DNA]</scope>
    <source>
        <strain evidence="1 2">WCA-9-b2</strain>
    </source>
</reference>
<dbReference type="RefSeq" id="WP_159754971.1">
    <property type="nucleotide sequence ID" value="NZ_WUQX01000001.1"/>
</dbReference>
<keyword evidence="2" id="KW-1185">Reference proteome</keyword>
<protein>
    <submittedName>
        <fullName evidence="1">Uncharacterized protein</fullName>
    </submittedName>
</protein>
<dbReference type="Pfam" id="PF20317">
    <property type="entry name" value="HTH_60"/>
    <property type="match status" value="1"/>
</dbReference>
<name>A0A7X3MLH0_9FIRM</name>
<accession>A0A7X3MLH0</accession>
<comment type="caution">
    <text evidence="1">The sequence shown here is derived from an EMBL/GenBank/DDBJ whole genome shotgun (WGS) entry which is preliminary data.</text>
</comment>
<dbReference type="AlphaFoldDB" id="A0A7X3MLH0"/>